<protein>
    <submittedName>
        <fullName evidence="1">Uncharacterized protein</fullName>
    </submittedName>
</protein>
<proteinExistence type="predicted"/>
<dbReference type="AlphaFoldDB" id="A0A3B3SV29"/>
<dbReference type="Ensembl" id="ENSPKIT00000014883.1">
    <property type="protein sequence ID" value="ENSPKIP00000033986.1"/>
    <property type="gene ID" value="ENSPKIG00000013501.1"/>
</dbReference>
<dbReference type="GeneTree" id="ENSGT01030000234904"/>
<sequence length="214" mass="24800">MISLGKFRPVSLRLHVEVKIVVSGDFVGAERIGAHVGVERGLQREARSRSGTFRNFDSNVSFRETGRIVINIHDFDLHTEKLQRVFQKHFQMQEAGCALLANLLSVDFFIHKKHPIFQIHFQIRSPRTWKLLTLKHPLAAGLNANIYNQHIRTYITKLYCIMLLFFIELRKCNCIILMVYICMSHSQFLFPQGRTLLISAVTEQAHFNLMSHIP</sequence>
<evidence type="ECO:0000313" key="2">
    <source>
        <dbReference type="Proteomes" id="UP000261540"/>
    </source>
</evidence>
<keyword evidence="2" id="KW-1185">Reference proteome</keyword>
<accession>A0A3B3SV29</accession>
<dbReference type="Proteomes" id="UP000261540">
    <property type="component" value="Unplaced"/>
</dbReference>
<reference evidence="1" key="1">
    <citation type="submission" date="2025-08" db="UniProtKB">
        <authorList>
            <consortium name="Ensembl"/>
        </authorList>
    </citation>
    <scope>IDENTIFICATION</scope>
</reference>
<name>A0A3B3SV29_9TELE</name>
<organism evidence="1 2">
    <name type="scientific">Paramormyrops kingsleyae</name>
    <dbReference type="NCBI Taxonomy" id="1676925"/>
    <lineage>
        <taxon>Eukaryota</taxon>
        <taxon>Metazoa</taxon>
        <taxon>Chordata</taxon>
        <taxon>Craniata</taxon>
        <taxon>Vertebrata</taxon>
        <taxon>Euteleostomi</taxon>
        <taxon>Actinopterygii</taxon>
        <taxon>Neopterygii</taxon>
        <taxon>Teleostei</taxon>
        <taxon>Osteoglossocephala</taxon>
        <taxon>Osteoglossomorpha</taxon>
        <taxon>Osteoglossiformes</taxon>
        <taxon>Mormyridae</taxon>
        <taxon>Paramormyrops</taxon>
    </lineage>
</organism>
<reference evidence="1" key="2">
    <citation type="submission" date="2025-09" db="UniProtKB">
        <authorList>
            <consortium name="Ensembl"/>
        </authorList>
    </citation>
    <scope>IDENTIFICATION</scope>
</reference>
<evidence type="ECO:0000313" key="1">
    <source>
        <dbReference type="Ensembl" id="ENSPKIP00000033986.1"/>
    </source>
</evidence>